<organism evidence="2 3">
    <name type="scientific">Salmonella phage 9NA</name>
    <dbReference type="NCBI Taxonomy" id="1113547"/>
    <lineage>
        <taxon>Viruses</taxon>
        <taxon>Duplodnaviria</taxon>
        <taxon>Heunggongvirae</taxon>
        <taxon>Uroviricota</taxon>
        <taxon>Caudoviricetes</taxon>
        <taxon>Nonanavirus</taxon>
        <taxon>Nonanavirus nv9NA</taxon>
    </lineage>
</organism>
<dbReference type="RefSeq" id="YP_009101246.1">
    <property type="nucleotide sequence ID" value="NC_025443.1"/>
</dbReference>
<gene>
    <name evidence="2" type="ORF">9NA_076</name>
</gene>
<proteinExistence type="predicted"/>
<name>A0A060D5A8_9CAUD</name>
<keyword evidence="1" id="KW-0472">Membrane</keyword>
<evidence type="ECO:0000256" key="1">
    <source>
        <dbReference type="SAM" id="Phobius"/>
    </source>
</evidence>
<evidence type="ECO:0008006" key="4">
    <source>
        <dbReference type="Google" id="ProtNLM"/>
    </source>
</evidence>
<reference evidence="2 3" key="1">
    <citation type="submission" date="2014-07" db="EMBL/GenBank/DDBJ databases">
        <title>The genome sequence of Salmonella phage 9NA shows that it represents an unstudied type of tailed phage.</title>
        <authorList>
            <person name="Casjens S.R."/>
            <person name="Leavitt J.C."/>
            <person name="Hatfull G.F."/>
            <person name="Hendrix R.W."/>
        </authorList>
    </citation>
    <scope>NUCLEOTIDE SEQUENCE [LARGE SCALE GENOMIC DNA]</scope>
</reference>
<keyword evidence="3" id="KW-1185">Reference proteome</keyword>
<protein>
    <recommendedName>
        <fullName evidence="4">Lipoprotein</fullName>
    </recommendedName>
</protein>
<feature type="transmembrane region" description="Helical" evidence="1">
    <location>
        <begin position="39"/>
        <end position="60"/>
    </location>
</feature>
<keyword evidence="1" id="KW-1133">Transmembrane helix</keyword>
<dbReference type="Proteomes" id="UP000026985">
    <property type="component" value="Segment"/>
</dbReference>
<dbReference type="KEGG" id="vg:22110934"/>
<dbReference type="EMBL" id="KJ802832">
    <property type="protein sequence ID" value="AIB07079.1"/>
    <property type="molecule type" value="Genomic_DNA"/>
</dbReference>
<accession>A0A060D5A8</accession>
<evidence type="ECO:0000313" key="3">
    <source>
        <dbReference type="Proteomes" id="UP000026985"/>
    </source>
</evidence>
<keyword evidence="1" id="KW-0812">Transmembrane</keyword>
<sequence>MKNIFDRLITVIVFLVSVMLASCIVGLMARSNHAETPWWLLAGLGLLAAAASIGACMWGVKHDHG</sequence>
<dbReference type="OrthoDB" id="37750at10239"/>
<dbReference type="PROSITE" id="PS51257">
    <property type="entry name" value="PROKAR_LIPOPROTEIN"/>
    <property type="match status" value="1"/>
</dbReference>
<feature type="transmembrane region" description="Helical" evidence="1">
    <location>
        <begin position="7"/>
        <end position="27"/>
    </location>
</feature>
<evidence type="ECO:0000313" key="2">
    <source>
        <dbReference type="EMBL" id="AIB07079.1"/>
    </source>
</evidence>